<dbReference type="PANTHER" id="PTHR47245:SF1">
    <property type="entry name" value="FOLDASE PROTEIN PRSA"/>
    <property type="match status" value="1"/>
</dbReference>
<sequence length="333" mass="37091">MKKTSIKLVAATALGLITLAGCSGGGKDIVTMKGGKITQDEFYTQLTKDEQSKQVLTGMIFNKIALENYGKDVSKEAIDKEYSAAEKQYGGQKVFEETLKQYNLDTKQFKENIKSNLAQKAMMEAHVKITDADLEEAWKTYHPDVEAQIIMVDKQDTADSILKDVKDNGDFAKIAKEKSQDTTTKEDGGKVTFNSTATTKPENVMIPQNVKEAAYKLEDGQVSDVIKAQNQMTGAESYYIVKMDKNQKKGNDYKPFEKQLKEVVKQNKLADPAFQQKVLGDELNKANVKIKDNQFKDILTPYLPKKEDTKQSDASKDSQATESSKEASTDSSK</sequence>
<evidence type="ECO:0000256" key="2">
    <source>
        <dbReference type="ARBA" id="ARBA00004193"/>
    </source>
</evidence>
<evidence type="ECO:0000256" key="9">
    <source>
        <dbReference type="ARBA" id="ARBA00023235"/>
    </source>
</evidence>
<keyword evidence="10 11" id="KW-0449">Lipoprotein</keyword>
<dbReference type="Gene3D" id="3.10.50.40">
    <property type="match status" value="1"/>
</dbReference>
<dbReference type="GO" id="GO:0006457">
    <property type="term" value="P:protein folding"/>
    <property type="evidence" value="ECO:0007669"/>
    <property type="project" value="UniProtKB-UniRule"/>
</dbReference>
<dbReference type="InterPro" id="IPR046357">
    <property type="entry name" value="PPIase_dom_sf"/>
</dbReference>
<dbReference type="InterPro" id="IPR027304">
    <property type="entry name" value="Trigger_fact/SurA_dom_sf"/>
</dbReference>
<dbReference type="InterPro" id="IPR023059">
    <property type="entry name" value="Foldase_PrsA"/>
</dbReference>
<evidence type="ECO:0000256" key="3">
    <source>
        <dbReference type="ARBA" id="ARBA00006071"/>
    </source>
</evidence>
<protein>
    <recommendedName>
        <fullName evidence="11">Foldase protein PrsA</fullName>
        <ecNumber evidence="11">5.2.1.8</ecNumber>
    </recommendedName>
</protein>
<dbReference type="GO" id="GO:0003755">
    <property type="term" value="F:peptidyl-prolyl cis-trans isomerase activity"/>
    <property type="evidence" value="ECO:0007669"/>
    <property type="project" value="UniProtKB-UniRule"/>
</dbReference>
<keyword evidence="4 11" id="KW-1003">Cell membrane</keyword>
<keyword evidence="8 11" id="KW-0564">Palmitate</keyword>
<dbReference type="SUPFAM" id="SSF54534">
    <property type="entry name" value="FKBP-like"/>
    <property type="match status" value="1"/>
</dbReference>
<evidence type="ECO:0000256" key="4">
    <source>
        <dbReference type="ARBA" id="ARBA00022475"/>
    </source>
</evidence>
<comment type="function">
    <text evidence="11">Plays a major role in protein secretion by helping the post-translocational extracellular folding of several secreted proteins.</text>
</comment>
<gene>
    <name evidence="11" type="primary">prsA</name>
    <name evidence="14" type="ORF">BW732_07555</name>
</gene>
<dbReference type="PROSITE" id="PS51257">
    <property type="entry name" value="PROKAR_LIPOPROTEIN"/>
    <property type="match status" value="1"/>
</dbReference>
<proteinExistence type="inferred from homology"/>
<feature type="region of interest" description="Disordered" evidence="12">
    <location>
        <begin position="299"/>
        <end position="333"/>
    </location>
</feature>
<evidence type="ECO:0000256" key="13">
    <source>
        <dbReference type="SAM" id="SignalP"/>
    </source>
</evidence>
<dbReference type="Pfam" id="PF00639">
    <property type="entry name" value="Rotamase"/>
    <property type="match status" value="1"/>
</dbReference>
<dbReference type="OrthoDB" id="2194386at2"/>
<evidence type="ECO:0000256" key="10">
    <source>
        <dbReference type="ARBA" id="ARBA00023288"/>
    </source>
</evidence>
<comment type="similarity">
    <text evidence="3 11">Belongs to the PrsA family.</text>
</comment>
<evidence type="ECO:0000256" key="5">
    <source>
        <dbReference type="ARBA" id="ARBA00022729"/>
    </source>
</evidence>
<accession>A0A1Q2D6V9</accession>
<dbReference type="AlphaFoldDB" id="A0A1Q2D6V9"/>
<reference evidence="14 15" key="1">
    <citation type="journal article" date="2010" name="Int. J. Syst. Evol. Microbiol.">
        <title>Vagococcus penaei sp. nov., isolated from spoilage microbiota of cooked shrimp (Penaeus vannamei).</title>
        <authorList>
            <person name="Jaffres E."/>
            <person name="Prevost H."/>
            <person name="Rossero A."/>
            <person name="Joffraud J.J."/>
            <person name="Dousset X."/>
        </authorList>
    </citation>
    <scope>NUCLEOTIDE SEQUENCE [LARGE SCALE GENOMIC DNA]</scope>
    <source>
        <strain evidence="14 15">CD276</strain>
    </source>
</reference>
<evidence type="ECO:0000256" key="6">
    <source>
        <dbReference type="ARBA" id="ARBA00023110"/>
    </source>
</evidence>
<evidence type="ECO:0000256" key="1">
    <source>
        <dbReference type="ARBA" id="ARBA00000971"/>
    </source>
</evidence>
<dbReference type="InterPro" id="IPR000297">
    <property type="entry name" value="PPIase_PpiC"/>
</dbReference>
<keyword evidence="6 11" id="KW-0697">Rotamase</keyword>
<evidence type="ECO:0000313" key="14">
    <source>
        <dbReference type="EMBL" id="AQP54087.1"/>
    </source>
</evidence>
<evidence type="ECO:0000256" key="12">
    <source>
        <dbReference type="SAM" id="MobiDB-lite"/>
    </source>
</evidence>
<evidence type="ECO:0000256" key="11">
    <source>
        <dbReference type="HAMAP-Rule" id="MF_01145"/>
    </source>
</evidence>
<keyword evidence="7 11" id="KW-0472">Membrane</keyword>
<dbReference type="InterPro" id="IPR050245">
    <property type="entry name" value="PrsA_foldase"/>
</dbReference>
<dbReference type="SUPFAM" id="SSF109998">
    <property type="entry name" value="Triger factor/SurA peptide-binding domain-like"/>
    <property type="match status" value="1"/>
</dbReference>
<dbReference type="PANTHER" id="PTHR47245">
    <property type="entry name" value="PEPTIDYLPROLYL ISOMERASE"/>
    <property type="match status" value="1"/>
</dbReference>
<feature type="compositionally biased region" description="Basic and acidic residues" evidence="12">
    <location>
        <begin position="323"/>
        <end position="333"/>
    </location>
</feature>
<feature type="compositionally biased region" description="Basic and acidic residues" evidence="12">
    <location>
        <begin position="304"/>
        <end position="316"/>
    </location>
</feature>
<evidence type="ECO:0000313" key="15">
    <source>
        <dbReference type="Proteomes" id="UP000188246"/>
    </source>
</evidence>
<evidence type="ECO:0000256" key="8">
    <source>
        <dbReference type="ARBA" id="ARBA00023139"/>
    </source>
</evidence>
<keyword evidence="15" id="KW-1185">Reference proteome</keyword>
<comment type="catalytic activity">
    <reaction evidence="1 11">
        <text>[protein]-peptidylproline (omega=180) = [protein]-peptidylproline (omega=0)</text>
        <dbReference type="Rhea" id="RHEA:16237"/>
        <dbReference type="Rhea" id="RHEA-COMP:10747"/>
        <dbReference type="Rhea" id="RHEA-COMP:10748"/>
        <dbReference type="ChEBI" id="CHEBI:83833"/>
        <dbReference type="ChEBI" id="CHEBI:83834"/>
        <dbReference type="EC" id="5.2.1.8"/>
    </reaction>
</comment>
<evidence type="ECO:0000256" key="7">
    <source>
        <dbReference type="ARBA" id="ARBA00023136"/>
    </source>
</evidence>
<dbReference type="PROSITE" id="PS50198">
    <property type="entry name" value="PPIC_PPIASE_2"/>
    <property type="match status" value="1"/>
</dbReference>
<comment type="subcellular location">
    <subcellularLocation>
        <location evidence="2 11">Cell membrane</location>
        <topology evidence="2 11">Lipid-anchor</topology>
    </subcellularLocation>
</comment>
<dbReference type="KEGG" id="vpi:BW732_07555"/>
<feature type="compositionally biased region" description="Basic and acidic residues" evidence="12">
    <location>
        <begin position="177"/>
        <end position="189"/>
    </location>
</feature>
<feature type="chain" id="PRO_5043769552" description="Foldase protein PrsA" evidence="13">
    <location>
        <begin position="23"/>
        <end position="333"/>
    </location>
</feature>
<dbReference type="EMBL" id="CP019609">
    <property type="protein sequence ID" value="AQP54087.1"/>
    <property type="molecule type" value="Genomic_DNA"/>
</dbReference>
<dbReference type="HAMAP" id="MF_01145">
    <property type="entry name" value="Foldase_PrsA"/>
    <property type="match status" value="1"/>
</dbReference>
<dbReference type="GO" id="GO:0005886">
    <property type="term" value="C:plasma membrane"/>
    <property type="evidence" value="ECO:0007669"/>
    <property type="project" value="UniProtKB-SubCell"/>
</dbReference>
<dbReference type="Proteomes" id="UP000188246">
    <property type="component" value="Chromosome"/>
</dbReference>
<feature type="signal peptide" evidence="13">
    <location>
        <begin position="1"/>
        <end position="22"/>
    </location>
</feature>
<organism evidence="14 15">
    <name type="scientific">Vagococcus penaei</name>
    <dbReference type="NCBI Taxonomy" id="633807"/>
    <lineage>
        <taxon>Bacteria</taxon>
        <taxon>Bacillati</taxon>
        <taxon>Bacillota</taxon>
        <taxon>Bacilli</taxon>
        <taxon>Lactobacillales</taxon>
        <taxon>Enterococcaceae</taxon>
        <taxon>Vagococcus</taxon>
    </lineage>
</organism>
<keyword evidence="5 11" id="KW-0732">Signal</keyword>
<feature type="region of interest" description="Disordered" evidence="12">
    <location>
        <begin position="177"/>
        <end position="196"/>
    </location>
</feature>
<dbReference type="STRING" id="633807.BW732_07555"/>
<name>A0A1Q2D6V9_9ENTE</name>
<dbReference type="EC" id="5.2.1.8" evidence="11"/>
<dbReference type="RefSeq" id="WP_077276162.1">
    <property type="nucleotide sequence ID" value="NZ_CP019609.1"/>
</dbReference>
<keyword evidence="9 11" id="KW-0413">Isomerase</keyword>